<feature type="transmembrane region" description="Helical" evidence="1">
    <location>
        <begin position="94"/>
        <end position="114"/>
    </location>
</feature>
<keyword evidence="3" id="KW-1185">Reference proteome</keyword>
<dbReference type="AlphaFoldDB" id="A0A242AAP1"/>
<dbReference type="PANTHER" id="PTHR36111:SF2">
    <property type="entry name" value="INNER MEMBRANE PROTEIN"/>
    <property type="match status" value="1"/>
</dbReference>
<dbReference type="STRING" id="1834191.A5886_002892"/>
<dbReference type="EMBL" id="NGKU01000001">
    <property type="protein sequence ID" value="OTN77791.1"/>
    <property type="molecule type" value="Genomic_DNA"/>
</dbReference>
<keyword evidence="1" id="KW-0472">Membrane</keyword>
<dbReference type="Proteomes" id="UP000195043">
    <property type="component" value="Unassembled WGS sequence"/>
</dbReference>
<feature type="transmembrane region" description="Helical" evidence="1">
    <location>
        <begin position="69"/>
        <end position="88"/>
    </location>
</feature>
<proteinExistence type="predicted"/>
<feature type="transmembrane region" description="Helical" evidence="1">
    <location>
        <begin position="35"/>
        <end position="57"/>
    </location>
</feature>
<name>A0A242AAP1_9ENTE</name>
<evidence type="ECO:0000313" key="3">
    <source>
        <dbReference type="Proteomes" id="UP000195043"/>
    </source>
</evidence>
<comment type="caution">
    <text evidence="2">The sequence shown here is derived from an EMBL/GenBank/DDBJ whole genome shotgun (WGS) entry which is preliminary data.</text>
</comment>
<gene>
    <name evidence="2" type="ORF">A5886_002892</name>
</gene>
<sequence>MKRFPFQSFVLILIAFILGFSEFIIVGILNGGAGLMPTGVIINALSVLLGGLLGGFLGEKLPEKFKTEINLVFGACSMAMGIFAIAPMKYMPAVIFAMVIGTGFGLAIHLGDLINKGARMMQKPIAKIVPNESISLTEDEFMSTLITVIVLFCASGTGIYGSLDSGMTGDSSVLIAKSILDFFTAAIFACNLGFVVSVIAIPQFIIFFMLFLLAKFIFPLTTPDMILDFKACGGILMLATGFRMIKVKMFPVADMIPAMILIMPFSWMWVNWILPLL</sequence>
<keyword evidence="1" id="KW-1133">Transmembrane helix</keyword>
<keyword evidence="1" id="KW-0812">Transmembrane</keyword>
<dbReference type="Pfam" id="PF04474">
    <property type="entry name" value="DUF554"/>
    <property type="match status" value="1"/>
</dbReference>
<protein>
    <submittedName>
        <fullName evidence="2">Integral membrane protein</fullName>
    </submittedName>
</protein>
<evidence type="ECO:0000313" key="2">
    <source>
        <dbReference type="EMBL" id="OTN77791.1"/>
    </source>
</evidence>
<dbReference type="InterPro" id="IPR007563">
    <property type="entry name" value="DUF554"/>
</dbReference>
<feature type="transmembrane region" description="Helical" evidence="1">
    <location>
        <begin position="256"/>
        <end position="274"/>
    </location>
</feature>
<evidence type="ECO:0000256" key="1">
    <source>
        <dbReference type="SAM" id="Phobius"/>
    </source>
</evidence>
<reference evidence="2 3" key="1">
    <citation type="submission" date="2017-05" db="EMBL/GenBank/DDBJ databases">
        <title>The Genome Sequence of Enterococcus sp. 8G7_MSG3316.</title>
        <authorList>
            <consortium name="The Broad Institute Genomics Platform"/>
            <consortium name="The Broad Institute Genomic Center for Infectious Diseases"/>
            <person name="Earl A."/>
            <person name="Manson A."/>
            <person name="Schwartman J."/>
            <person name="Gilmore M."/>
            <person name="Abouelleil A."/>
            <person name="Cao P."/>
            <person name="Chapman S."/>
            <person name="Cusick C."/>
            <person name="Shea T."/>
            <person name="Young S."/>
            <person name="Neafsey D."/>
            <person name="Nusbaum C."/>
            <person name="Birren B."/>
        </authorList>
    </citation>
    <scope>NUCLEOTIDE SEQUENCE [LARGE SCALE GENOMIC DNA]</scope>
    <source>
        <strain evidence="2 3">8G7_MSG3316</strain>
    </source>
</reference>
<organism evidence="2 3">
    <name type="scientific">Candidatus Enterococcus testudinis</name>
    <dbReference type="NCBI Taxonomy" id="1834191"/>
    <lineage>
        <taxon>Bacteria</taxon>
        <taxon>Bacillati</taxon>
        <taxon>Bacillota</taxon>
        <taxon>Bacilli</taxon>
        <taxon>Lactobacillales</taxon>
        <taxon>Enterococcaceae</taxon>
        <taxon>Enterococcus</taxon>
    </lineage>
</organism>
<accession>A0A242AAP1</accession>
<feature type="transmembrane region" description="Helical" evidence="1">
    <location>
        <begin position="183"/>
        <end position="213"/>
    </location>
</feature>
<feature type="transmembrane region" description="Helical" evidence="1">
    <location>
        <begin position="9"/>
        <end position="29"/>
    </location>
</feature>
<feature type="transmembrane region" description="Helical" evidence="1">
    <location>
        <begin position="141"/>
        <end position="163"/>
    </location>
</feature>
<dbReference type="PANTHER" id="PTHR36111">
    <property type="entry name" value="INNER MEMBRANE PROTEIN-RELATED"/>
    <property type="match status" value="1"/>
</dbReference>